<evidence type="ECO:0000313" key="5">
    <source>
        <dbReference type="Proteomes" id="UP001329430"/>
    </source>
</evidence>
<dbReference type="PANTHER" id="PTHR13452">
    <property type="entry name" value="THUMP DOMAIN CONTAINING PROTEIN 1-RELATED"/>
    <property type="match status" value="1"/>
</dbReference>
<dbReference type="Pfam" id="PF02926">
    <property type="entry name" value="THUMP"/>
    <property type="match status" value="1"/>
</dbReference>
<evidence type="ECO:0000259" key="3">
    <source>
        <dbReference type="PROSITE" id="PS51165"/>
    </source>
</evidence>
<evidence type="ECO:0000256" key="1">
    <source>
        <dbReference type="ARBA" id="ARBA00060731"/>
    </source>
</evidence>
<dbReference type="SUPFAM" id="SSF143437">
    <property type="entry name" value="THUMP domain-like"/>
    <property type="match status" value="1"/>
</dbReference>
<dbReference type="InterPro" id="IPR004114">
    <property type="entry name" value="THUMP_dom"/>
</dbReference>
<comment type="similarity">
    <text evidence="1">Belongs to the THUMPD1 family.</text>
</comment>
<protein>
    <recommendedName>
        <fullName evidence="3">THUMP domain-containing protein</fullName>
    </recommendedName>
</protein>
<keyword evidence="2" id="KW-0694">RNA-binding</keyword>
<gene>
    <name evidence="4" type="ORF">RI129_009146</name>
</gene>
<evidence type="ECO:0000256" key="2">
    <source>
        <dbReference type="PROSITE-ProRule" id="PRU00529"/>
    </source>
</evidence>
<dbReference type="GO" id="GO:0003723">
    <property type="term" value="F:RNA binding"/>
    <property type="evidence" value="ECO:0007669"/>
    <property type="project" value="UniProtKB-UniRule"/>
</dbReference>
<organism evidence="4 5">
    <name type="scientific">Pyrocoelia pectoralis</name>
    <dbReference type="NCBI Taxonomy" id="417401"/>
    <lineage>
        <taxon>Eukaryota</taxon>
        <taxon>Metazoa</taxon>
        <taxon>Ecdysozoa</taxon>
        <taxon>Arthropoda</taxon>
        <taxon>Hexapoda</taxon>
        <taxon>Insecta</taxon>
        <taxon>Pterygota</taxon>
        <taxon>Neoptera</taxon>
        <taxon>Endopterygota</taxon>
        <taxon>Coleoptera</taxon>
        <taxon>Polyphaga</taxon>
        <taxon>Elateriformia</taxon>
        <taxon>Elateroidea</taxon>
        <taxon>Lampyridae</taxon>
        <taxon>Lampyrinae</taxon>
        <taxon>Pyrocoelia</taxon>
    </lineage>
</organism>
<name>A0AAN7VGK2_9COLE</name>
<dbReference type="Proteomes" id="UP001329430">
    <property type="component" value="Chromosome 6"/>
</dbReference>
<dbReference type="AlphaFoldDB" id="A0AAN7VGK2"/>
<reference evidence="4 5" key="1">
    <citation type="journal article" date="2024" name="Insects">
        <title>An Improved Chromosome-Level Genome Assembly of the Firefly Pyrocoelia pectoralis.</title>
        <authorList>
            <person name="Fu X."/>
            <person name="Meyer-Rochow V.B."/>
            <person name="Ballantyne L."/>
            <person name="Zhu X."/>
        </authorList>
    </citation>
    <scope>NUCLEOTIDE SEQUENCE [LARGE SCALE GENOMIC DNA]</scope>
    <source>
        <strain evidence="4">XCY_ONT2</strain>
    </source>
</reference>
<dbReference type="FunFam" id="3.30.2300.10:FF:000001">
    <property type="entry name" value="THUMP domain-containing protein 1"/>
    <property type="match status" value="1"/>
</dbReference>
<dbReference type="EMBL" id="JAVRBK010000006">
    <property type="protein sequence ID" value="KAK5642979.1"/>
    <property type="molecule type" value="Genomic_DNA"/>
</dbReference>
<dbReference type="CDD" id="cd11717">
    <property type="entry name" value="THUMP_THUMPD1_like"/>
    <property type="match status" value="1"/>
</dbReference>
<sequence>MAEIKKRKNQYFDYGQKRKRSALQPGLKGFFCSCNVREKDCISESYNILNEYADQLELVGSEEKANTEVDGIGDMDRLQEEIQALQSLNRHRSNKFQVLESGAKNIVFIRTMLEDPVKLAHSIIEDIFKNKQQKTRFLIRLVPIEITCKAYLDDIKHAVEPLIHKYFGNEPKTFSICYNHRNNNNLSRDDVICAVADIVIKNNSAHKVDLKSAELSIVIEVIKNCALLSVVPDFLRYKKYNLHAICKNDEETESK</sequence>
<proteinExistence type="inferred from homology"/>
<dbReference type="InterPro" id="IPR040183">
    <property type="entry name" value="THUMPD1-like"/>
</dbReference>
<dbReference type="SMART" id="SM00981">
    <property type="entry name" value="THUMP"/>
    <property type="match status" value="1"/>
</dbReference>
<dbReference type="GO" id="GO:0006400">
    <property type="term" value="P:tRNA modification"/>
    <property type="evidence" value="ECO:0007669"/>
    <property type="project" value="InterPro"/>
</dbReference>
<comment type="caution">
    <text evidence="4">The sequence shown here is derived from an EMBL/GenBank/DDBJ whole genome shotgun (WGS) entry which is preliminary data.</text>
</comment>
<dbReference type="PROSITE" id="PS51165">
    <property type="entry name" value="THUMP"/>
    <property type="match status" value="1"/>
</dbReference>
<evidence type="ECO:0000313" key="4">
    <source>
        <dbReference type="EMBL" id="KAK5642979.1"/>
    </source>
</evidence>
<accession>A0AAN7VGK2</accession>
<dbReference type="Gene3D" id="3.30.2300.10">
    <property type="entry name" value="THUMP superfamily"/>
    <property type="match status" value="1"/>
</dbReference>
<feature type="domain" description="THUMP" evidence="3">
    <location>
        <begin position="126"/>
        <end position="232"/>
    </location>
</feature>
<dbReference type="PANTHER" id="PTHR13452:SF10">
    <property type="entry name" value="THUMP DOMAIN-CONTAINING PROTEIN 1"/>
    <property type="match status" value="1"/>
</dbReference>
<keyword evidence="5" id="KW-1185">Reference proteome</keyword>